<dbReference type="PROSITE" id="PS01087">
    <property type="entry name" value="RADICAL_ACTIVATING"/>
    <property type="match status" value="1"/>
</dbReference>
<reference evidence="12 13" key="1">
    <citation type="submission" date="2016-10" db="EMBL/GenBank/DDBJ databases">
        <authorList>
            <person name="de Groot N.N."/>
        </authorList>
    </citation>
    <scope>NUCLEOTIDE SEQUENCE [LARGE SCALE GENOMIC DNA]</scope>
    <source>
        <strain evidence="12 13">DSM 13760</strain>
    </source>
</reference>
<dbReference type="SFLD" id="SFLDG01066">
    <property type="entry name" value="organic_radical-activating_enz"/>
    <property type="match status" value="1"/>
</dbReference>
<dbReference type="EMBL" id="FOHA01000010">
    <property type="protein sequence ID" value="SER90139.1"/>
    <property type="molecule type" value="Genomic_DNA"/>
</dbReference>
<name>A0A1H9T086_9LACT</name>
<dbReference type="CDD" id="cd01335">
    <property type="entry name" value="Radical_SAM"/>
    <property type="match status" value="1"/>
</dbReference>
<dbReference type="GO" id="GO:0016829">
    <property type="term" value="F:lyase activity"/>
    <property type="evidence" value="ECO:0007669"/>
    <property type="project" value="UniProtKB-KW"/>
</dbReference>
<evidence type="ECO:0000313" key="13">
    <source>
        <dbReference type="Proteomes" id="UP000198948"/>
    </source>
</evidence>
<dbReference type="InterPro" id="IPR013785">
    <property type="entry name" value="Aldolase_TIM"/>
</dbReference>
<keyword evidence="4 10" id="KW-0004">4Fe-4S</keyword>
<dbReference type="PANTHER" id="PTHR30352">
    <property type="entry name" value="PYRUVATE FORMATE-LYASE-ACTIVATING ENZYME"/>
    <property type="match status" value="1"/>
</dbReference>
<evidence type="ECO:0000313" key="12">
    <source>
        <dbReference type="EMBL" id="SER90139.1"/>
    </source>
</evidence>
<sequence length="254" mass="29252">MTNPVEGRIHSTENFGTVDGPGVRFIVFAQGCRMRCQFCHNPDTWKIGSGGRVVTTDEVLQEALKYRSYWGEKGGITVSGGEPLLQLDFLTDLFKKAKAEGIHTTIDTCGKPFTREEPFFSQFEELMKYTDLLLFDIKHIDNEAHKILTSLGNENILEMSQYLSEIGKPVWIRHVLVPERSDYDEYLIRLDAFIKTLKNVRKVEILPYHKMGIYKWETLGIKYPLEGIEPPTEDRVLNARKLLHTDDYTGYLED</sequence>
<keyword evidence="10" id="KW-0963">Cytoplasm</keyword>
<keyword evidence="7 10" id="KW-0560">Oxidoreductase</keyword>
<feature type="domain" description="Radical SAM core" evidence="11">
    <location>
        <begin position="18"/>
        <end position="246"/>
    </location>
</feature>
<accession>A0A1H9T086</accession>
<keyword evidence="9 10" id="KW-0411">Iron-sulfur</keyword>
<dbReference type="Pfam" id="PF04055">
    <property type="entry name" value="Radical_SAM"/>
    <property type="match status" value="1"/>
</dbReference>
<dbReference type="PIRSF" id="PIRSF000371">
    <property type="entry name" value="PFL_act_enz"/>
    <property type="match status" value="1"/>
</dbReference>
<dbReference type="PANTHER" id="PTHR30352:SF5">
    <property type="entry name" value="PYRUVATE FORMATE-LYASE 1-ACTIVATING ENZYME"/>
    <property type="match status" value="1"/>
</dbReference>
<evidence type="ECO:0000256" key="4">
    <source>
        <dbReference type="ARBA" id="ARBA00022485"/>
    </source>
</evidence>
<evidence type="ECO:0000259" key="11">
    <source>
        <dbReference type="PROSITE" id="PS51918"/>
    </source>
</evidence>
<comment type="similarity">
    <text evidence="2 10">Belongs to the organic radical-activating enzymes family.</text>
</comment>
<evidence type="ECO:0000256" key="5">
    <source>
        <dbReference type="ARBA" id="ARBA00022691"/>
    </source>
</evidence>
<dbReference type="GO" id="GO:0046872">
    <property type="term" value="F:metal ion binding"/>
    <property type="evidence" value="ECO:0007669"/>
    <property type="project" value="UniProtKB-UniRule"/>
</dbReference>
<evidence type="ECO:0000256" key="3">
    <source>
        <dbReference type="ARBA" id="ARBA00021356"/>
    </source>
</evidence>
<comment type="subcellular location">
    <subcellularLocation>
        <location evidence="10">Cytoplasm</location>
    </subcellularLocation>
</comment>
<dbReference type="OrthoDB" id="9782387at2"/>
<dbReference type="RefSeq" id="WP_092652337.1">
    <property type="nucleotide sequence ID" value="NZ_FOHA01000010.1"/>
</dbReference>
<dbReference type="NCBIfam" id="TIGR02493">
    <property type="entry name" value="PFLA"/>
    <property type="match status" value="1"/>
</dbReference>
<dbReference type="InterPro" id="IPR001989">
    <property type="entry name" value="Radical_activat_CS"/>
</dbReference>
<protein>
    <recommendedName>
        <fullName evidence="3 10">Pyruvate formate-lyase-activating enzyme</fullName>
        <ecNumber evidence="10">1.97.1.4</ecNumber>
    </recommendedName>
</protein>
<dbReference type="Gene3D" id="3.20.20.70">
    <property type="entry name" value="Aldolase class I"/>
    <property type="match status" value="1"/>
</dbReference>
<dbReference type="PROSITE" id="PS51918">
    <property type="entry name" value="RADICAL_SAM"/>
    <property type="match status" value="1"/>
</dbReference>
<evidence type="ECO:0000256" key="1">
    <source>
        <dbReference type="ARBA" id="ARBA00003141"/>
    </source>
</evidence>
<keyword evidence="12" id="KW-0670">Pyruvate</keyword>
<keyword evidence="5 10" id="KW-0949">S-adenosyl-L-methionine</keyword>
<gene>
    <name evidence="12" type="ORF">SAMN04488559_1106</name>
</gene>
<keyword evidence="13" id="KW-1185">Reference proteome</keyword>
<dbReference type="SFLD" id="SFLDS00029">
    <property type="entry name" value="Radical_SAM"/>
    <property type="match status" value="1"/>
</dbReference>
<evidence type="ECO:0000256" key="2">
    <source>
        <dbReference type="ARBA" id="ARBA00009777"/>
    </source>
</evidence>
<dbReference type="GO" id="GO:0051539">
    <property type="term" value="F:4 iron, 4 sulfur cluster binding"/>
    <property type="evidence" value="ECO:0007669"/>
    <property type="project" value="UniProtKB-UniRule"/>
</dbReference>
<organism evidence="12 13">
    <name type="scientific">Isobaculum melis</name>
    <dbReference type="NCBI Taxonomy" id="142588"/>
    <lineage>
        <taxon>Bacteria</taxon>
        <taxon>Bacillati</taxon>
        <taxon>Bacillota</taxon>
        <taxon>Bacilli</taxon>
        <taxon>Lactobacillales</taxon>
        <taxon>Carnobacteriaceae</taxon>
        <taxon>Isobaculum</taxon>
    </lineage>
</organism>
<comment type="catalytic activity">
    <reaction evidence="10">
        <text>glycyl-[formate C-acetyltransferase] + reduced [flavodoxin] + S-adenosyl-L-methionine = glycin-2-yl radical-[formate C-acetyltransferase] + semiquinone [flavodoxin] + 5'-deoxyadenosine + L-methionine + H(+)</text>
        <dbReference type="Rhea" id="RHEA:19225"/>
        <dbReference type="Rhea" id="RHEA-COMP:10622"/>
        <dbReference type="Rhea" id="RHEA-COMP:12190"/>
        <dbReference type="Rhea" id="RHEA-COMP:12191"/>
        <dbReference type="Rhea" id="RHEA-COMP:14480"/>
        <dbReference type="ChEBI" id="CHEBI:15378"/>
        <dbReference type="ChEBI" id="CHEBI:17319"/>
        <dbReference type="ChEBI" id="CHEBI:29947"/>
        <dbReference type="ChEBI" id="CHEBI:32722"/>
        <dbReference type="ChEBI" id="CHEBI:57618"/>
        <dbReference type="ChEBI" id="CHEBI:57844"/>
        <dbReference type="ChEBI" id="CHEBI:59789"/>
        <dbReference type="ChEBI" id="CHEBI:140311"/>
        <dbReference type="EC" id="1.97.1.4"/>
    </reaction>
</comment>
<comment type="cofactor">
    <cofactor evidence="10">
        <name>[4Fe-4S] cluster</name>
        <dbReference type="ChEBI" id="CHEBI:49883"/>
    </cofactor>
    <text evidence="10">Binds 1 [4Fe-4S] cluster. The cluster is coordinated with 3 cysteines and an exchangeable S-adenosyl-L-methionine.</text>
</comment>
<dbReference type="AlphaFoldDB" id="A0A1H9T086"/>
<dbReference type="EC" id="1.97.1.4" evidence="10"/>
<dbReference type="InterPro" id="IPR034457">
    <property type="entry name" value="Organic_radical-activating"/>
</dbReference>
<evidence type="ECO:0000256" key="8">
    <source>
        <dbReference type="ARBA" id="ARBA00023004"/>
    </source>
</evidence>
<dbReference type="InterPro" id="IPR007197">
    <property type="entry name" value="rSAM"/>
</dbReference>
<keyword evidence="12" id="KW-0456">Lyase</keyword>
<dbReference type="InterPro" id="IPR012838">
    <property type="entry name" value="PFL1_activating"/>
</dbReference>
<dbReference type="GO" id="GO:0005737">
    <property type="term" value="C:cytoplasm"/>
    <property type="evidence" value="ECO:0007669"/>
    <property type="project" value="UniProtKB-SubCell"/>
</dbReference>
<dbReference type="STRING" id="142588.SAMN04488559_1106"/>
<keyword evidence="6 10" id="KW-0479">Metal-binding</keyword>
<keyword evidence="8 10" id="KW-0408">Iron</keyword>
<dbReference type="Proteomes" id="UP000198948">
    <property type="component" value="Unassembled WGS sequence"/>
</dbReference>
<dbReference type="SUPFAM" id="SSF102114">
    <property type="entry name" value="Radical SAM enzymes"/>
    <property type="match status" value="1"/>
</dbReference>
<dbReference type="InterPro" id="IPR012839">
    <property type="entry name" value="Organic_radical_activase"/>
</dbReference>
<proteinExistence type="inferred from homology"/>
<evidence type="ECO:0000256" key="10">
    <source>
        <dbReference type="RuleBase" id="RU362053"/>
    </source>
</evidence>
<evidence type="ECO:0000256" key="7">
    <source>
        <dbReference type="ARBA" id="ARBA00023002"/>
    </source>
</evidence>
<dbReference type="InterPro" id="IPR058240">
    <property type="entry name" value="rSAM_sf"/>
</dbReference>
<evidence type="ECO:0000256" key="6">
    <source>
        <dbReference type="ARBA" id="ARBA00022723"/>
    </source>
</evidence>
<dbReference type="GO" id="GO:0043365">
    <property type="term" value="F:[formate-C-acetyltransferase]-activating enzyme activity"/>
    <property type="evidence" value="ECO:0007669"/>
    <property type="project" value="UniProtKB-UniRule"/>
</dbReference>
<evidence type="ECO:0000256" key="9">
    <source>
        <dbReference type="ARBA" id="ARBA00023014"/>
    </source>
</evidence>
<comment type="function">
    <text evidence="1 10">Activation of pyruvate formate-lyase under anaerobic conditions by generation of an organic free radical, using S-adenosylmethionine and reduced flavodoxin as cosubstrates to produce 5'-deoxy-adenosine.</text>
</comment>